<evidence type="ECO:0000256" key="1">
    <source>
        <dbReference type="SAM" id="MobiDB-lite"/>
    </source>
</evidence>
<dbReference type="KEGG" id="hut:Huta_0105"/>
<dbReference type="InterPro" id="IPR015330">
    <property type="entry name" value="DNA_primase/pol_bifunc_N"/>
</dbReference>
<feature type="compositionally biased region" description="Basic and acidic residues" evidence="1">
    <location>
        <begin position="164"/>
        <end position="184"/>
    </location>
</feature>
<gene>
    <name evidence="4" type="ordered locus">Huta_0105</name>
</gene>
<accession>C7NP03</accession>
<dbReference type="OrthoDB" id="232718at2157"/>
<dbReference type="InterPro" id="IPR054366">
    <property type="entry name" value="RepB/MobA-like_C"/>
</dbReference>
<feature type="region of interest" description="Disordered" evidence="1">
    <location>
        <begin position="148"/>
        <end position="184"/>
    </location>
</feature>
<reference evidence="4 5" key="1">
    <citation type="journal article" date="2009" name="Stand. Genomic Sci.">
        <title>Complete genome sequence of Halorhabdus utahensis type strain (AX-2).</title>
        <authorList>
            <person name="Anderson I."/>
            <person name="Tindall B.J."/>
            <person name="Pomrenke H."/>
            <person name="Goker M."/>
            <person name="Lapidus A."/>
            <person name="Nolan M."/>
            <person name="Copeland A."/>
            <person name="Glavina Del Rio T."/>
            <person name="Chen F."/>
            <person name="Tice H."/>
            <person name="Cheng J.F."/>
            <person name="Lucas S."/>
            <person name="Chertkov O."/>
            <person name="Bruce D."/>
            <person name="Brettin T."/>
            <person name="Detter J.C."/>
            <person name="Han C."/>
            <person name="Goodwin L."/>
            <person name="Land M."/>
            <person name="Hauser L."/>
            <person name="Chang Y.J."/>
            <person name="Jeffries C.D."/>
            <person name="Pitluck S."/>
            <person name="Pati A."/>
            <person name="Mavromatis K."/>
            <person name="Ivanova N."/>
            <person name="Ovchinnikova G."/>
            <person name="Chen A."/>
            <person name="Palaniappan K."/>
            <person name="Chain P."/>
            <person name="Rohde M."/>
            <person name="Bristow J."/>
            <person name="Eisen J.A."/>
            <person name="Markowitz V."/>
            <person name="Hugenholtz P."/>
            <person name="Kyrpides N.C."/>
            <person name="Klenk H.P."/>
        </authorList>
    </citation>
    <scope>NUCLEOTIDE SEQUENCE [LARGE SCALE GENOMIC DNA]</scope>
    <source>
        <strain evidence="5">DSM 12940 / JCM 11049 / AX-2</strain>
    </source>
</reference>
<feature type="domain" description="DNA primase/polymerase bifunctional N-terminal" evidence="2">
    <location>
        <begin position="34"/>
        <end position="139"/>
    </location>
</feature>
<dbReference type="Gene3D" id="1.10.1240.50">
    <property type="match status" value="1"/>
</dbReference>
<sequence>MPLTDDSKNPAIRDRFGLDNPRAKELLRPPDEAVEAIRSGSRGFVLYAGRPEHGTEELVFTDHDDVGLWPPNETPRTLLVRSGSGTGYHQTYRNSGSVDNAHGKGELAGAGEIRAKNWYVVAPGSIHPSGGIYHQVQNPGIGTIREEHIPPELRPSNGASKGSSHGDPKPLEPDDIEDLGKDFDPDAVTNEWGATVQEARIVSKKLDHLLSTYNPGGSYPSTSEADMATVSMLLVWGFSEVDIADIMRACRPRVKLRDRDDYLTNTITNTALTRINPVDPDLGRIWIESAKENGGRPVFHEATLITLQNSMELLGGEATVSTIVNEGLIQWRGSKERSVMKRVRRALKCLERAGYVTSVDRGATIWYDDGFLDLDLPHNTRL</sequence>
<dbReference type="Proteomes" id="UP000002071">
    <property type="component" value="Chromosome"/>
</dbReference>
<dbReference type="Pfam" id="PF22448">
    <property type="entry name" value="RepB_primase_C"/>
    <property type="match status" value="1"/>
</dbReference>
<evidence type="ECO:0000259" key="2">
    <source>
        <dbReference type="Pfam" id="PF09250"/>
    </source>
</evidence>
<feature type="region of interest" description="Disordered" evidence="1">
    <location>
        <begin position="1"/>
        <end position="23"/>
    </location>
</feature>
<feature type="domain" description="RepB/MobA-like C-terminal" evidence="3">
    <location>
        <begin position="221"/>
        <end position="269"/>
    </location>
</feature>
<evidence type="ECO:0000313" key="4">
    <source>
        <dbReference type="EMBL" id="ACV10294.1"/>
    </source>
</evidence>
<name>C7NP03_HALUD</name>
<evidence type="ECO:0000313" key="5">
    <source>
        <dbReference type="Proteomes" id="UP000002071"/>
    </source>
</evidence>
<dbReference type="HOGENOM" id="CLU_722810_0_0_2"/>
<evidence type="ECO:0000259" key="3">
    <source>
        <dbReference type="Pfam" id="PF22448"/>
    </source>
</evidence>
<dbReference type="STRING" id="519442.Huta_0105"/>
<dbReference type="EMBL" id="CP001687">
    <property type="protein sequence ID" value="ACV10294.1"/>
    <property type="molecule type" value="Genomic_DNA"/>
</dbReference>
<keyword evidence="5" id="KW-1185">Reference proteome</keyword>
<organism evidence="4 5">
    <name type="scientific">Halorhabdus utahensis (strain DSM 12940 / JCM 11049 / AX-2)</name>
    <dbReference type="NCBI Taxonomy" id="519442"/>
    <lineage>
        <taxon>Archaea</taxon>
        <taxon>Methanobacteriati</taxon>
        <taxon>Methanobacteriota</taxon>
        <taxon>Stenosarchaea group</taxon>
        <taxon>Halobacteria</taxon>
        <taxon>Halobacteriales</taxon>
        <taxon>Haloarculaceae</taxon>
        <taxon>Halorhabdus</taxon>
    </lineage>
</organism>
<dbReference type="AlphaFoldDB" id="C7NP03"/>
<protein>
    <submittedName>
        <fullName evidence="4">Uncharacterized protein</fullName>
    </submittedName>
</protein>
<proteinExistence type="predicted"/>
<dbReference type="Pfam" id="PF09250">
    <property type="entry name" value="Prim-Pol"/>
    <property type="match status" value="1"/>
</dbReference>